<dbReference type="Pfam" id="PF00258">
    <property type="entry name" value="Flavodoxin_1"/>
    <property type="match status" value="1"/>
</dbReference>
<dbReference type="InterPro" id="IPR051285">
    <property type="entry name" value="NADH_oxidoreductase_modular"/>
</dbReference>
<evidence type="ECO:0000256" key="3">
    <source>
        <dbReference type="ARBA" id="ARBA00022448"/>
    </source>
</evidence>
<evidence type="ECO:0000259" key="6">
    <source>
        <dbReference type="PROSITE" id="PS50902"/>
    </source>
</evidence>
<evidence type="ECO:0000313" key="7">
    <source>
        <dbReference type="EMBL" id="EDO52785.1"/>
    </source>
</evidence>
<comment type="cofactor">
    <cofactor evidence="1">
        <name>Fe cation</name>
        <dbReference type="ChEBI" id="CHEBI:24875"/>
    </cofactor>
</comment>
<reference evidence="7" key="2">
    <citation type="submission" date="2013-11" db="EMBL/GenBank/DDBJ databases">
        <title>Draft genome sequence of Bacteroides uniformis (ATCC 8492).</title>
        <authorList>
            <person name="Sudarsanam P."/>
            <person name="Ley R."/>
            <person name="Guruge J."/>
            <person name="Turnbaugh P.J."/>
            <person name="Mahowald M."/>
            <person name="Liep D."/>
            <person name="Gordon J."/>
        </authorList>
    </citation>
    <scope>NUCLEOTIDE SEQUENCE</scope>
    <source>
        <strain evidence="7">ATCC 8492</strain>
    </source>
</reference>
<evidence type="ECO:0000256" key="2">
    <source>
        <dbReference type="ARBA" id="ARBA00007121"/>
    </source>
</evidence>
<accession>A0ABC9N7R9</accession>
<reference evidence="7" key="1">
    <citation type="submission" date="2007-06" db="EMBL/GenBank/DDBJ databases">
        <authorList>
            <person name="Fulton L."/>
            <person name="Clifton S."/>
            <person name="Fulton B."/>
            <person name="Xu J."/>
            <person name="Minx P."/>
            <person name="Pepin K.H."/>
            <person name="Johnson M."/>
            <person name="Thiruvilangam P."/>
            <person name="Bhonagiri V."/>
            <person name="Nash W.E."/>
            <person name="Mardis E.R."/>
            <person name="Wilson R.K."/>
        </authorList>
    </citation>
    <scope>NUCLEOTIDE SEQUENCE [LARGE SCALE GENOMIC DNA]</scope>
    <source>
        <strain evidence="7">ATCC 8492</strain>
    </source>
</reference>
<keyword evidence="3" id="KW-0813">Transport</keyword>
<dbReference type="InterPro" id="IPR016440">
    <property type="entry name" value="Rubredoxin-O_OxRdtase"/>
</dbReference>
<dbReference type="Pfam" id="PF19583">
    <property type="entry name" value="ODP"/>
    <property type="match status" value="1"/>
</dbReference>
<evidence type="ECO:0000256" key="1">
    <source>
        <dbReference type="ARBA" id="ARBA00001962"/>
    </source>
</evidence>
<dbReference type="Gene3D" id="3.40.50.360">
    <property type="match status" value="1"/>
</dbReference>
<dbReference type="Proteomes" id="UP000004110">
    <property type="component" value="Unassembled WGS sequence"/>
</dbReference>
<organism evidence="7 8">
    <name type="scientific">Bacteroides uniformis (strain ATCC 8492 / DSM 6597 / CCUG 4942 / CIP 103695 / JCM 5828 / KCTC 5204 / NCTC 13054 / VPI 0061)</name>
    <dbReference type="NCBI Taxonomy" id="411479"/>
    <lineage>
        <taxon>Bacteria</taxon>
        <taxon>Pseudomonadati</taxon>
        <taxon>Bacteroidota</taxon>
        <taxon>Bacteroidia</taxon>
        <taxon>Bacteroidales</taxon>
        <taxon>Bacteroidaceae</taxon>
        <taxon>Bacteroides</taxon>
    </lineage>
</organism>
<feature type="domain" description="Flavodoxin-like" evidence="6">
    <location>
        <begin position="274"/>
        <end position="413"/>
    </location>
</feature>
<evidence type="ECO:0000256" key="5">
    <source>
        <dbReference type="ARBA" id="ARBA00023004"/>
    </source>
</evidence>
<dbReference type="SUPFAM" id="SSF56281">
    <property type="entry name" value="Metallo-hydrolase/oxidoreductase"/>
    <property type="match status" value="1"/>
</dbReference>
<keyword evidence="5" id="KW-0408">Iron</keyword>
<name>A0ABC9N7R9_BACUC</name>
<dbReference type="PROSITE" id="PS50902">
    <property type="entry name" value="FLAVODOXIN_LIKE"/>
    <property type="match status" value="1"/>
</dbReference>
<dbReference type="InterPro" id="IPR029039">
    <property type="entry name" value="Flavoprotein-like_sf"/>
</dbReference>
<dbReference type="InterPro" id="IPR036866">
    <property type="entry name" value="RibonucZ/Hydroxyglut_hydro"/>
</dbReference>
<comment type="caution">
    <text evidence="7">The sequence shown here is derived from an EMBL/GenBank/DDBJ whole genome shotgun (WGS) entry which is preliminary data.</text>
</comment>
<sequence>MRKKNYFCRNFKCGINLNKDTVMNPKTVIKGKIHYVGVNDRNKHLFEGMWPLPYGVSYNSYLIDDETVALVDTVDICYFEVYLRKIKSIIGERPIQYLIINHMEPDHSGSIRLIKQHYPDIIIVGNKQTFGMIEGFYGVTGEQYMVKDEDFLALGHHKLRFYMTPMVHWPETMMTFDETEGVLFAGDGFGCFGTLDGGFLDTRINLDRYWDEMVRYYSNIVGKYGSPVQKALAKLGGLPISTICSTHGPVWTENIAKVIGIYDKLSRYAADEGVVIAYGSMYGNTEQMAEAIAAELSAQGIKNIVMHNVSKSNPSYIIADIFKYRGLIIGSPTYSNQIYPEIESLLSKILVREVKGRYLGYFGSFCWAGAAVKRMGEFAEKSKFEIVGDPVEMKQAMKDITYEQCENLARAMAERLKKDRK</sequence>
<keyword evidence="4" id="KW-0249">Electron transport</keyword>
<dbReference type="PANTHER" id="PTHR32145">
    <property type="entry name" value="DIFLAVIN FLAVOPROTEIN A 2-RELATED"/>
    <property type="match status" value="1"/>
</dbReference>
<dbReference type="SMART" id="SM00849">
    <property type="entry name" value="Lactamase_B"/>
    <property type="match status" value="1"/>
</dbReference>
<evidence type="ECO:0000313" key="8">
    <source>
        <dbReference type="Proteomes" id="UP000004110"/>
    </source>
</evidence>
<proteinExistence type="inferred from homology"/>
<dbReference type="InterPro" id="IPR008254">
    <property type="entry name" value="Flavodoxin/NO_synth"/>
</dbReference>
<dbReference type="InterPro" id="IPR001279">
    <property type="entry name" value="Metallo-B-lactamas"/>
</dbReference>
<protein>
    <submittedName>
        <fullName evidence="7">Metallo-beta-lactamase domain protein</fullName>
    </submittedName>
</protein>
<evidence type="ECO:0000256" key="4">
    <source>
        <dbReference type="ARBA" id="ARBA00022982"/>
    </source>
</evidence>
<keyword evidence="8" id="KW-1185">Reference proteome</keyword>
<comment type="similarity">
    <text evidence="2">In the N-terminal section; belongs to the zinc metallo-hydrolase group 3 family.</text>
</comment>
<dbReference type="InterPro" id="IPR045761">
    <property type="entry name" value="ODP_dom"/>
</dbReference>
<dbReference type="PANTHER" id="PTHR32145:SF11">
    <property type="entry name" value="DIFLAVIN FLAVOPROTEIN A 2-RELATED"/>
    <property type="match status" value="1"/>
</dbReference>
<dbReference type="Gene3D" id="3.60.15.10">
    <property type="entry name" value="Ribonuclease Z/Hydroxyacylglutathione hydrolase-like"/>
    <property type="match status" value="1"/>
</dbReference>
<dbReference type="EMBL" id="AAYH02000047">
    <property type="protein sequence ID" value="EDO52785.1"/>
    <property type="molecule type" value="Genomic_DNA"/>
</dbReference>
<dbReference type="PIRSF" id="PIRSF005243">
    <property type="entry name" value="ROO"/>
    <property type="match status" value="1"/>
</dbReference>
<dbReference type="CDD" id="cd07709">
    <property type="entry name" value="flavodiiron_proteins_MBL-fold"/>
    <property type="match status" value="1"/>
</dbReference>
<dbReference type="AlphaFoldDB" id="A0ABC9N7R9"/>
<dbReference type="SUPFAM" id="SSF52218">
    <property type="entry name" value="Flavoproteins"/>
    <property type="match status" value="1"/>
</dbReference>
<gene>
    <name evidence="7" type="ORF">BACUNI_03580</name>
</gene>